<comment type="subunit">
    <text evidence="3 15">Tetramer of two alpha and two beta subunits.</text>
</comment>
<dbReference type="Gene3D" id="3.50.40.10">
    <property type="entry name" value="Phenylalanyl-trna Synthetase, Chain B, domain 3"/>
    <property type="match status" value="1"/>
</dbReference>
<organism evidence="20 21">
    <name type="scientific">Piscinibacter gummiphilus</name>
    <dbReference type="NCBI Taxonomy" id="946333"/>
    <lineage>
        <taxon>Bacteria</taxon>
        <taxon>Pseudomonadati</taxon>
        <taxon>Pseudomonadota</taxon>
        <taxon>Betaproteobacteria</taxon>
        <taxon>Burkholderiales</taxon>
        <taxon>Sphaerotilaceae</taxon>
        <taxon>Piscinibacter</taxon>
    </lineage>
</organism>
<dbReference type="InterPro" id="IPR012340">
    <property type="entry name" value="NA-bd_OB-fold"/>
</dbReference>
<comment type="cofactor">
    <cofactor evidence="15">
        <name>Mg(2+)</name>
        <dbReference type="ChEBI" id="CHEBI:18420"/>
    </cofactor>
    <text evidence="15">Binds 2 magnesium ions per tetramer.</text>
</comment>
<dbReference type="Proteomes" id="UP001303946">
    <property type="component" value="Chromosome"/>
</dbReference>
<keyword evidence="5 16" id="KW-0820">tRNA-binding</keyword>
<dbReference type="SMART" id="SM00896">
    <property type="entry name" value="FDX-ACB"/>
    <property type="match status" value="1"/>
</dbReference>
<dbReference type="Gene3D" id="3.30.70.380">
    <property type="entry name" value="Ferrodoxin-fold anticodon-binding domain"/>
    <property type="match status" value="1"/>
</dbReference>
<evidence type="ECO:0000256" key="6">
    <source>
        <dbReference type="ARBA" id="ARBA00022598"/>
    </source>
</evidence>
<evidence type="ECO:0000313" key="21">
    <source>
        <dbReference type="Proteomes" id="UP001303946"/>
    </source>
</evidence>
<evidence type="ECO:0000256" key="4">
    <source>
        <dbReference type="ARBA" id="ARBA00022490"/>
    </source>
</evidence>
<keyword evidence="12 15" id="KW-0648">Protein biosynthesis</keyword>
<keyword evidence="10 15" id="KW-0460">Magnesium</keyword>
<dbReference type="InterPro" id="IPR045060">
    <property type="entry name" value="Phe-tRNA-ligase_IIc_bsu"/>
</dbReference>
<name>A0ABZ0D006_9BURK</name>
<dbReference type="PROSITE" id="PS51447">
    <property type="entry name" value="FDX_ACB"/>
    <property type="match status" value="1"/>
</dbReference>
<dbReference type="InterPro" id="IPR020825">
    <property type="entry name" value="Phe-tRNA_synthase-like_B3/B4"/>
</dbReference>
<dbReference type="PANTHER" id="PTHR10947">
    <property type="entry name" value="PHENYLALANYL-TRNA SYNTHETASE BETA CHAIN AND LEUCINE-RICH REPEAT-CONTAINING PROTEIN 47"/>
    <property type="match status" value="1"/>
</dbReference>
<keyword evidence="7 15" id="KW-0479">Metal-binding</keyword>
<evidence type="ECO:0000256" key="8">
    <source>
        <dbReference type="ARBA" id="ARBA00022741"/>
    </source>
</evidence>
<dbReference type="Pfam" id="PF03484">
    <property type="entry name" value="B5"/>
    <property type="match status" value="1"/>
</dbReference>
<keyword evidence="21" id="KW-1185">Reference proteome</keyword>
<feature type="binding site" evidence="15">
    <location>
        <position position="464"/>
    </location>
    <ligand>
        <name>Mg(2+)</name>
        <dbReference type="ChEBI" id="CHEBI:18420"/>
        <note>shared with alpha subunit</note>
    </ligand>
</feature>
<gene>
    <name evidence="15 20" type="primary">pheT</name>
    <name evidence="20" type="ORF">RXV79_10900</name>
</gene>
<feature type="binding site" evidence="15">
    <location>
        <position position="467"/>
    </location>
    <ligand>
        <name>Mg(2+)</name>
        <dbReference type="ChEBI" id="CHEBI:18420"/>
        <note>shared with alpha subunit</note>
    </ligand>
</feature>
<dbReference type="SMART" id="SM00873">
    <property type="entry name" value="B3_4"/>
    <property type="match status" value="1"/>
</dbReference>
<feature type="domain" description="FDX-ACB" evidence="18">
    <location>
        <begin position="707"/>
        <end position="805"/>
    </location>
</feature>
<evidence type="ECO:0000256" key="7">
    <source>
        <dbReference type="ARBA" id="ARBA00022723"/>
    </source>
</evidence>
<evidence type="ECO:0000256" key="3">
    <source>
        <dbReference type="ARBA" id="ARBA00011209"/>
    </source>
</evidence>
<dbReference type="NCBIfam" id="TIGR00472">
    <property type="entry name" value="pheT_bact"/>
    <property type="match status" value="1"/>
</dbReference>
<accession>A0ABZ0D006</accession>
<dbReference type="SUPFAM" id="SSF50249">
    <property type="entry name" value="Nucleic acid-binding proteins"/>
    <property type="match status" value="1"/>
</dbReference>
<dbReference type="SUPFAM" id="SSF56037">
    <property type="entry name" value="PheT/TilS domain"/>
    <property type="match status" value="1"/>
</dbReference>
<comment type="similarity">
    <text evidence="2 15">Belongs to the phenylalanyl-tRNA synthetase beta subunit family. Type 1 subfamily.</text>
</comment>
<dbReference type="EMBL" id="CP136336">
    <property type="protein sequence ID" value="WOB10548.1"/>
    <property type="molecule type" value="Genomic_DNA"/>
</dbReference>
<feature type="binding site" evidence="15">
    <location>
        <position position="468"/>
    </location>
    <ligand>
        <name>Mg(2+)</name>
        <dbReference type="ChEBI" id="CHEBI:18420"/>
        <note>shared with alpha subunit</note>
    </ligand>
</feature>
<evidence type="ECO:0000256" key="14">
    <source>
        <dbReference type="ARBA" id="ARBA00049255"/>
    </source>
</evidence>
<dbReference type="InterPro" id="IPR036690">
    <property type="entry name" value="Fdx_antiC-bd_sf"/>
</dbReference>
<dbReference type="PROSITE" id="PS51483">
    <property type="entry name" value="B5"/>
    <property type="match status" value="1"/>
</dbReference>
<comment type="subcellular location">
    <subcellularLocation>
        <location evidence="1 15">Cytoplasm</location>
    </subcellularLocation>
</comment>
<dbReference type="Gene3D" id="2.40.50.140">
    <property type="entry name" value="Nucleic acid-binding proteins"/>
    <property type="match status" value="1"/>
</dbReference>
<evidence type="ECO:0000313" key="20">
    <source>
        <dbReference type="EMBL" id="WOB10548.1"/>
    </source>
</evidence>
<dbReference type="InterPro" id="IPR002547">
    <property type="entry name" value="tRNA-bd_dom"/>
</dbReference>
<dbReference type="InterPro" id="IPR005146">
    <property type="entry name" value="B3/B4_tRNA-bd"/>
</dbReference>
<keyword evidence="6 15" id="KW-0436">Ligase</keyword>
<dbReference type="Gene3D" id="3.30.930.10">
    <property type="entry name" value="Bira Bifunctional Protein, Domain 2"/>
    <property type="match status" value="1"/>
</dbReference>
<evidence type="ECO:0000259" key="18">
    <source>
        <dbReference type="PROSITE" id="PS51447"/>
    </source>
</evidence>
<dbReference type="InterPro" id="IPR033714">
    <property type="entry name" value="tRNA_bind_bactPheRS"/>
</dbReference>
<dbReference type="SUPFAM" id="SSF54991">
    <property type="entry name" value="Anticodon-binding domain of PheRS"/>
    <property type="match status" value="1"/>
</dbReference>
<evidence type="ECO:0000256" key="2">
    <source>
        <dbReference type="ARBA" id="ARBA00008653"/>
    </source>
</evidence>
<evidence type="ECO:0000256" key="10">
    <source>
        <dbReference type="ARBA" id="ARBA00022842"/>
    </source>
</evidence>
<dbReference type="HAMAP" id="MF_00283">
    <property type="entry name" value="Phe_tRNA_synth_beta1"/>
    <property type="match status" value="1"/>
</dbReference>
<evidence type="ECO:0000256" key="13">
    <source>
        <dbReference type="ARBA" id="ARBA00023146"/>
    </source>
</evidence>
<feature type="binding site" evidence="15">
    <location>
        <position position="458"/>
    </location>
    <ligand>
        <name>Mg(2+)</name>
        <dbReference type="ChEBI" id="CHEBI:18420"/>
        <note>shared with alpha subunit</note>
    </ligand>
</feature>
<dbReference type="InterPro" id="IPR005121">
    <property type="entry name" value="Fdx_antiC-bd"/>
</dbReference>
<dbReference type="NCBIfam" id="NF045760">
    <property type="entry name" value="YtpR"/>
    <property type="match status" value="1"/>
</dbReference>
<dbReference type="PROSITE" id="PS50886">
    <property type="entry name" value="TRBD"/>
    <property type="match status" value="1"/>
</dbReference>
<evidence type="ECO:0000256" key="5">
    <source>
        <dbReference type="ARBA" id="ARBA00022555"/>
    </source>
</evidence>
<keyword evidence="9 15" id="KW-0067">ATP-binding</keyword>
<dbReference type="SMART" id="SM00874">
    <property type="entry name" value="B5"/>
    <property type="match status" value="1"/>
</dbReference>
<dbReference type="SUPFAM" id="SSF46955">
    <property type="entry name" value="Putative DNA-binding domain"/>
    <property type="match status" value="1"/>
</dbReference>
<dbReference type="InterPro" id="IPR041616">
    <property type="entry name" value="PheRS_beta_core"/>
</dbReference>
<sequence length="806" mass="87901">MQFPESWLREFCNPPLSTEQLADLLTMSGMEVEELRPVAPPFSNVVVAEVLEVARHPNADRLNVCHVRTGNGTTLNIVCGAPNVRPGIKVPCALVGAKLPPAEEGGAPFEIKLGKLRGVESQGMLCSARELKLSEDHGGLLILADDAPVGAPIREHLKLDDTLFTLKLTPNLGHGLSVYGIAREVAALTGSPLLKPGFPQAKVVHSDTLPVRIEAADLCGRFSGRIVRGVDTKAKTPAWMVDRLARCGQRSVTALVDISNYVMFEFGRPSHIFDLDKIHGGLVVRWGRKGEQLKLLNGNTIEVDEQVGVIADDRAVESLAGIMGGDATAVSDDTRNVYVEAAFWWPEAVAGRSRRYNFSTDAGHRFERGVDPSQTVEHIERITQLILDICGGEPGAMDDQTVRLPARKPVSLRIERAAKVIGMPVTQAQCVEVLRRLGLEVSEAPGVLTVTPPSWRFDLQIEEDLIEEVVRVLGYQNLPDTPPVAPIRAHVRSESRRGVHALRHALAALDYQETINFSFVEERWERELAGNDNPIRVLNPIASPLSVMRSGLIGSLVSVLRFNLARKATRVRISEVGRVFKRDAAVADGAGTVAGIEQPLRVAGLAYESVDELQWGIKSRQVDFFDVKGDVEALLAPRVARFVPAAHPALHPGRSARVEVDGRAIGFVGELHPQWRQAYELPGTPVVFELDAAALMEQPLPVFQAIPRQQSAWRDIAVMAGEQVSHDALIEAAKAANSQLVRSAKLFDVYKPTTCASTDMAAGERSLALRLEILDDSTTMTDERIESVKAEVVAALNQKLGVRLRA</sequence>
<dbReference type="Gene3D" id="3.30.56.10">
    <property type="match status" value="2"/>
</dbReference>
<evidence type="ECO:0000259" key="19">
    <source>
        <dbReference type="PROSITE" id="PS51483"/>
    </source>
</evidence>
<dbReference type="CDD" id="cd00769">
    <property type="entry name" value="PheRS_beta_core"/>
    <property type="match status" value="1"/>
</dbReference>
<evidence type="ECO:0000256" key="15">
    <source>
        <dbReference type="HAMAP-Rule" id="MF_00283"/>
    </source>
</evidence>
<feature type="domain" description="TRNA-binding" evidence="17">
    <location>
        <begin position="39"/>
        <end position="154"/>
    </location>
</feature>
<dbReference type="PANTHER" id="PTHR10947:SF0">
    <property type="entry name" value="PHENYLALANINE--TRNA LIGASE BETA SUBUNIT"/>
    <property type="match status" value="1"/>
</dbReference>
<dbReference type="CDD" id="cd02796">
    <property type="entry name" value="tRNA_bind_bactPheRS"/>
    <property type="match status" value="1"/>
</dbReference>
<dbReference type="InterPro" id="IPR005147">
    <property type="entry name" value="tRNA_synthase_B5-dom"/>
</dbReference>
<comment type="catalytic activity">
    <reaction evidence="14 15">
        <text>tRNA(Phe) + L-phenylalanine + ATP = L-phenylalanyl-tRNA(Phe) + AMP + diphosphate + H(+)</text>
        <dbReference type="Rhea" id="RHEA:19413"/>
        <dbReference type="Rhea" id="RHEA-COMP:9668"/>
        <dbReference type="Rhea" id="RHEA-COMP:9699"/>
        <dbReference type="ChEBI" id="CHEBI:15378"/>
        <dbReference type="ChEBI" id="CHEBI:30616"/>
        <dbReference type="ChEBI" id="CHEBI:33019"/>
        <dbReference type="ChEBI" id="CHEBI:58095"/>
        <dbReference type="ChEBI" id="CHEBI:78442"/>
        <dbReference type="ChEBI" id="CHEBI:78531"/>
        <dbReference type="ChEBI" id="CHEBI:456215"/>
        <dbReference type="EC" id="6.1.1.20"/>
    </reaction>
</comment>
<keyword evidence="4 15" id="KW-0963">Cytoplasm</keyword>
<feature type="domain" description="B5" evidence="19">
    <location>
        <begin position="405"/>
        <end position="480"/>
    </location>
</feature>
<evidence type="ECO:0000256" key="9">
    <source>
        <dbReference type="ARBA" id="ARBA00022840"/>
    </source>
</evidence>
<protein>
    <recommendedName>
        <fullName evidence="15">Phenylalanine--tRNA ligase beta subunit</fullName>
        <ecNumber evidence="15">6.1.1.20</ecNumber>
    </recommendedName>
    <alternativeName>
        <fullName evidence="15">Phenylalanyl-tRNA synthetase beta subunit</fullName>
        <shortName evidence="15">PheRS</shortName>
    </alternativeName>
</protein>
<evidence type="ECO:0000256" key="11">
    <source>
        <dbReference type="ARBA" id="ARBA00022884"/>
    </source>
</evidence>
<evidence type="ECO:0000256" key="16">
    <source>
        <dbReference type="PROSITE-ProRule" id="PRU00209"/>
    </source>
</evidence>
<dbReference type="RefSeq" id="WP_316703453.1">
    <property type="nucleotide sequence ID" value="NZ_CP136336.1"/>
</dbReference>
<keyword evidence="11 16" id="KW-0694">RNA-binding</keyword>
<dbReference type="InterPro" id="IPR004532">
    <property type="entry name" value="Phe-tRNA-ligase_IIc_bsu_bact"/>
</dbReference>
<reference evidence="20 21" key="1">
    <citation type="submission" date="2023-10" db="EMBL/GenBank/DDBJ databases">
        <title>Bacteria for the degradation of biodegradable plastic PBAT(Polybutylene adipate terephthalate).</title>
        <authorList>
            <person name="Weon H.-Y."/>
            <person name="Yeon J."/>
        </authorList>
    </citation>
    <scope>NUCLEOTIDE SEQUENCE [LARGE SCALE GENOMIC DNA]</scope>
    <source>
        <strain evidence="20 21">SBD 7-3</strain>
    </source>
</reference>
<evidence type="ECO:0000256" key="1">
    <source>
        <dbReference type="ARBA" id="ARBA00004496"/>
    </source>
</evidence>
<dbReference type="Pfam" id="PF03483">
    <property type="entry name" value="B3_4"/>
    <property type="match status" value="1"/>
</dbReference>
<keyword evidence="13 15" id="KW-0030">Aminoacyl-tRNA synthetase</keyword>
<dbReference type="InterPro" id="IPR009061">
    <property type="entry name" value="DNA-bd_dom_put_sf"/>
</dbReference>
<proteinExistence type="inferred from homology"/>
<dbReference type="Pfam" id="PF17759">
    <property type="entry name" value="tRNA_synthFbeta"/>
    <property type="match status" value="1"/>
</dbReference>
<dbReference type="GO" id="GO:0004826">
    <property type="term" value="F:phenylalanine-tRNA ligase activity"/>
    <property type="evidence" value="ECO:0007669"/>
    <property type="project" value="UniProtKB-EC"/>
</dbReference>
<dbReference type="InterPro" id="IPR045864">
    <property type="entry name" value="aa-tRNA-synth_II/BPL/LPL"/>
</dbReference>
<dbReference type="EC" id="6.1.1.20" evidence="15"/>
<dbReference type="Pfam" id="PF01588">
    <property type="entry name" value="tRNA_bind"/>
    <property type="match status" value="1"/>
</dbReference>
<dbReference type="SUPFAM" id="SSF55681">
    <property type="entry name" value="Class II aaRS and biotin synthetases"/>
    <property type="match status" value="1"/>
</dbReference>
<evidence type="ECO:0000259" key="17">
    <source>
        <dbReference type="PROSITE" id="PS50886"/>
    </source>
</evidence>
<evidence type="ECO:0000256" key="12">
    <source>
        <dbReference type="ARBA" id="ARBA00022917"/>
    </source>
</evidence>
<keyword evidence="8 15" id="KW-0547">Nucleotide-binding</keyword>
<dbReference type="Pfam" id="PF03147">
    <property type="entry name" value="FDX-ACB"/>
    <property type="match status" value="1"/>
</dbReference>